<dbReference type="InterPro" id="IPR025406">
    <property type="entry name" value="DUF4132"/>
</dbReference>
<comment type="caution">
    <text evidence="2">The sequence shown here is derived from an EMBL/GenBank/DDBJ whole genome shotgun (WGS) entry which is preliminary data.</text>
</comment>
<dbReference type="Pfam" id="PF13646">
    <property type="entry name" value="HEAT_2"/>
    <property type="match status" value="1"/>
</dbReference>
<sequence>MDRVRGGDETARGVAEALAPLALLGGGLHEDATGYVLHGTTPEVLTRLAAAGTEDVDRLLGQPGRVQYWSSWISPELVKQVAAAHKGWTTDKGLHARRRFYAAAPVEQVVRLSRLLAQVSDTVEIPGVPEWLSLLLHDTGHVGSGRRGSGNGDGAVRERWTPQEYEAAASEGGVPSGDAPRTVLVGIVHRATRSRSWHADARDGIVASAAFDEYVTRHVAVVADLAPTLTAPGKEALLGRIGRRLTESGSGPAGLGDLARITAALAVDPAKGVRAAALQHLATLPDTQQVALLAPFLTTTPSGRLGEAATRLAALDGGLVACETALAALRDQTGRAAAGHGARLKLLEQTVERARALESPQEDVVVDLPAWEPLLDPVLEDDWAERLRADVEQATVEARANLEQIRKNRSGGGTDWLLRSAESNLRQLEQITTKDVEALPRVLTAAAPARKLKSSPLVRWLTDRRRDRFAGKGLMLAIRLHALVHTGRSDNNALMWSLRENLGELTDLRQLHEGLDRAGIAGAEQIVAELVLDRWWGAQEVPARVAWPWFAQRPEILERHLRTGEGSESAAKALAVLREFPALPATLLPRLTALALGTGKTHRLAAQQVLEAHEGARTLAEQALSDSKGEVRASATAWLARIGDPAAVPALRAALRTERREEVRAALLTALETLGDDISADLAPDVLQAEAAKGLRGRMPASLAWFPFEQLPEVRWAARARSGDGAPGEVVPADVVRWWVVLATKLRSPSGDGLIARYVGLLDPASRAALGSFVLRAWVAQDTRGPDAEQSRAHADRLAQGTWDRLQSMVKQYPEYYAAEAAKSVEDIWKGLYRDHQATYLGSATQEKGLLALTVGMPGGQLATTAQHYFSAHKGRRAQAEYLVRALAANGDRAAVQQLLAVSRRFKQRTVQDTATALAQDIAERNGWDADQLADRTVQTAGFDDDGILRLDLGAPDGDRVVTGRITEAFTLELRNPAGKVVKALPAKRASDDDEAYTDAKRQLKESRAELKAVVALQTQRFAEAMVTGRTWSLSDWTEFVLGHPLMARLAARLVWAAEVPGADGASATVTFRPGDGGALIGVDDEDVTVPDTAVVSLVHAATLGDDAATGAPAWRAHLADYEITPLFDQGLGAEGSVVLPDLPADARVIDTHEGWLSDSYTIRGRATKLGYTRSQAEDAGWFSAYRREYPSLGITVDIEFTGAFLPEENITAAVRHLVFRRTGTWNDNGRIAVKDVPRVLLAVSYRDYVTVAEGGAFDADWEKKSQY</sequence>
<dbReference type="InterPro" id="IPR016024">
    <property type="entry name" value="ARM-type_fold"/>
</dbReference>
<dbReference type="SUPFAM" id="SSF48371">
    <property type="entry name" value="ARM repeat"/>
    <property type="match status" value="1"/>
</dbReference>
<dbReference type="AlphaFoldDB" id="A0A9X2G5N0"/>
<accession>A0A9X2G5N0</accession>
<protein>
    <submittedName>
        <fullName evidence="2">HEAT repeat-containing protein</fullName>
    </submittedName>
</protein>
<dbReference type="InterPro" id="IPR004155">
    <property type="entry name" value="PBS_lyase_HEAT"/>
</dbReference>
<evidence type="ECO:0000313" key="2">
    <source>
        <dbReference type="EMBL" id="MCP2266008.1"/>
    </source>
</evidence>
<evidence type="ECO:0000259" key="1">
    <source>
        <dbReference type="Pfam" id="PF13569"/>
    </source>
</evidence>
<gene>
    <name evidence="2" type="ORF">APR03_003373</name>
</gene>
<proteinExistence type="predicted"/>
<feature type="domain" description="DUF4132" evidence="1">
    <location>
        <begin position="979"/>
        <end position="1130"/>
    </location>
</feature>
<name>A0A9X2G5N0_9MICO</name>
<evidence type="ECO:0000313" key="3">
    <source>
        <dbReference type="Proteomes" id="UP001139493"/>
    </source>
</evidence>
<organism evidence="2 3">
    <name type="scientific">Promicromonospora thailandica</name>
    <dbReference type="NCBI Taxonomy" id="765201"/>
    <lineage>
        <taxon>Bacteria</taxon>
        <taxon>Bacillati</taxon>
        <taxon>Actinomycetota</taxon>
        <taxon>Actinomycetes</taxon>
        <taxon>Micrococcales</taxon>
        <taxon>Promicromonosporaceae</taxon>
        <taxon>Promicromonospora</taxon>
    </lineage>
</organism>
<keyword evidence="3" id="KW-1185">Reference proteome</keyword>
<dbReference type="Proteomes" id="UP001139493">
    <property type="component" value="Unassembled WGS sequence"/>
</dbReference>
<dbReference type="InterPro" id="IPR011989">
    <property type="entry name" value="ARM-like"/>
</dbReference>
<dbReference type="SMART" id="SM00567">
    <property type="entry name" value="EZ_HEAT"/>
    <property type="match status" value="3"/>
</dbReference>
<dbReference type="Pfam" id="PF13569">
    <property type="entry name" value="DUF4132"/>
    <property type="match status" value="1"/>
</dbReference>
<dbReference type="Gene3D" id="1.25.10.10">
    <property type="entry name" value="Leucine-rich Repeat Variant"/>
    <property type="match status" value="1"/>
</dbReference>
<dbReference type="EMBL" id="JAMTCS010000010">
    <property type="protein sequence ID" value="MCP2266008.1"/>
    <property type="molecule type" value="Genomic_DNA"/>
</dbReference>
<reference evidence="2" key="1">
    <citation type="submission" date="2022-06" db="EMBL/GenBank/DDBJ databases">
        <title>Genomic Encyclopedia of Archaeal and Bacterial Type Strains, Phase II (KMG-II): from individual species to whole genera.</title>
        <authorList>
            <person name="Goeker M."/>
        </authorList>
    </citation>
    <scope>NUCLEOTIDE SEQUENCE</scope>
    <source>
        <strain evidence="2">DSM 26652</strain>
    </source>
</reference>